<dbReference type="EMBL" id="CP038441">
    <property type="protein sequence ID" value="QJT21138.1"/>
    <property type="molecule type" value="Genomic_DNA"/>
</dbReference>
<evidence type="ECO:0000313" key="1">
    <source>
        <dbReference type="EMBL" id="QJT21138.1"/>
    </source>
</evidence>
<dbReference type="Proteomes" id="UP000501427">
    <property type="component" value="Chromosome"/>
</dbReference>
<proteinExistence type="predicted"/>
<protein>
    <submittedName>
        <fullName evidence="1">Uncharacterized protein</fullName>
    </submittedName>
</protein>
<accession>A0A6M4Y7B1</accession>
<dbReference type="AlphaFoldDB" id="A0A6M4Y7B1"/>
<sequence>MTQASESAVDWRREWERQSIYLRLQEGSPMVLWVNGDEVEPLTEGVAEEVAFGWGRADEGTMALALAIVARLVAVGLVAPAQATEKAHFLHDEVLVKLPADEHRDLHLGYLKLVLG</sequence>
<gene>
    <name evidence="1" type="ORF">E4184_06605</name>
</gene>
<evidence type="ECO:0000313" key="2">
    <source>
        <dbReference type="Proteomes" id="UP000501427"/>
    </source>
</evidence>
<reference evidence="1 2" key="1">
    <citation type="submission" date="2019-03" db="EMBL/GenBank/DDBJ databases">
        <title>Novel transposon Tn6433 accelerates the dissemination of tet(E) in Aeromonas from aerobic biofilm under oxytetracycline stress.</title>
        <authorList>
            <person name="Shi Y."/>
            <person name="Tian Z."/>
            <person name="Zhang Y."/>
            <person name="Zhang H."/>
            <person name="Yang M."/>
        </authorList>
    </citation>
    <scope>NUCLEOTIDE SEQUENCE [LARGE SCALE GENOMIC DNA]</scope>
    <source>
        <strain evidence="1 2">T0.1-19</strain>
    </source>
</reference>
<organism evidence="1 2">
    <name type="scientific">Aeromonas media</name>
    <dbReference type="NCBI Taxonomy" id="651"/>
    <lineage>
        <taxon>Bacteria</taxon>
        <taxon>Pseudomonadati</taxon>
        <taxon>Pseudomonadota</taxon>
        <taxon>Gammaproteobacteria</taxon>
        <taxon>Aeromonadales</taxon>
        <taxon>Aeromonadaceae</taxon>
        <taxon>Aeromonas</taxon>
    </lineage>
</organism>
<name>A0A6M4Y7B1_AERME</name>
<dbReference type="RefSeq" id="WP_106887481.1">
    <property type="nucleotide sequence ID" value="NZ_CAWPJG010000001.1"/>
</dbReference>